<keyword evidence="2" id="KW-1185">Reference proteome</keyword>
<gene>
    <name evidence="1" type="ORF">CTKZ_16580</name>
</gene>
<evidence type="ECO:0000313" key="2">
    <source>
        <dbReference type="Proteomes" id="UP000288246"/>
    </source>
</evidence>
<dbReference type="RefSeq" id="WP_200829686.1">
    <property type="nucleotide sequence ID" value="NZ_BHYL01000120.1"/>
</dbReference>
<dbReference type="Proteomes" id="UP000288246">
    <property type="component" value="Unassembled WGS sequence"/>
</dbReference>
<reference evidence="1 2" key="1">
    <citation type="submission" date="2018-11" db="EMBL/GenBank/DDBJ databases">
        <title>Draft genome sequence of Cellulomonas takizawaensis strain TKZ-21.</title>
        <authorList>
            <person name="Yamamura H."/>
            <person name="Hayashi T."/>
            <person name="Hamada M."/>
            <person name="Serisawa Y."/>
            <person name="Matsuyama K."/>
            <person name="Nakagawa Y."/>
            <person name="Otoguro M."/>
            <person name="Yanagida F."/>
            <person name="Hayakawa M."/>
        </authorList>
    </citation>
    <scope>NUCLEOTIDE SEQUENCE [LARGE SCALE GENOMIC DNA]</scope>
    <source>
        <strain evidence="1 2">TKZ-21</strain>
    </source>
</reference>
<protein>
    <recommendedName>
        <fullName evidence="3">Nucleotidyl transferase AbiEii/AbiGii toxin family protein</fullName>
    </recommendedName>
</protein>
<name>A0A401UZI8_9CELL</name>
<proteinExistence type="predicted"/>
<organism evidence="1 2">
    <name type="scientific">Cellulomonas algicola</name>
    <dbReference type="NCBI Taxonomy" id="2071633"/>
    <lineage>
        <taxon>Bacteria</taxon>
        <taxon>Bacillati</taxon>
        <taxon>Actinomycetota</taxon>
        <taxon>Actinomycetes</taxon>
        <taxon>Micrococcales</taxon>
        <taxon>Cellulomonadaceae</taxon>
        <taxon>Cellulomonas</taxon>
    </lineage>
</organism>
<evidence type="ECO:0008006" key="3">
    <source>
        <dbReference type="Google" id="ProtNLM"/>
    </source>
</evidence>
<comment type="caution">
    <text evidence="1">The sequence shown here is derived from an EMBL/GenBank/DDBJ whole genome shotgun (WGS) entry which is preliminary data.</text>
</comment>
<dbReference type="AlphaFoldDB" id="A0A401UZI8"/>
<evidence type="ECO:0000313" key="1">
    <source>
        <dbReference type="EMBL" id="GCD20096.1"/>
    </source>
</evidence>
<dbReference type="Pfam" id="PF08843">
    <property type="entry name" value="AbiEii"/>
    <property type="match status" value="1"/>
</dbReference>
<accession>A0A401UZI8</accession>
<dbReference type="EMBL" id="BHYL01000120">
    <property type="protein sequence ID" value="GCD20096.1"/>
    <property type="molecule type" value="Genomic_DNA"/>
</dbReference>
<dbReference type="InterPro" id="IPR014942">
    <property type="entry name" value="AbiEii"/>
</dbReference>
<sequence length="301" mass="33148">MRPGQTYAALKREATARGRAFGEIVTLYALERFLARLTQTPYRDDFVLKGGVLLAAHGLRWPTRDIDAQLVDQTLDEVHLRAVVRAVAELPVDDALVLHVEDAWVEQIRDEDDYAGLRLHVPAHVHTFDVRTFTIDVSTGDPIRPRVDTVALPSILGDEPVTLRAHPLPTVVAEKTVTILQRGVTSTRWRDLMDVVSLARTHGFDASELADAGAATAQHRGVEPGPLATHVVGYGDVGQAKWAAWRRTWQLEDRTEVQLDDQVALVVAFIDPVYTGDVGDGATWDRGAFEWRGSTTAPAAD</sequence>